<evidence type="ECO:0000256" key="2">
    <source>
        <dbReference type="ARBA" id="ARBA00022679"/>
    </source>
</evidence>
<feature type="domain" description="O-methyltransferase C-terminal" evidence="4">
    <location>
        <begin position="202"/>
        <end position="396"/>
    </location>
</feature>
<dbReference type="AlphaFoldDB" id="A0A2C5XKV0"/>
<accession>A0A2C5XKV0</accession>
<keyword evidence="7" id="KW-1185">Reference proteome</keyword>
<evidence type="ECO:0000313" key="7">
    <source>
        <dbReference type="Proteomes" id="UP000224854"/>
    </source>
</evidence>
<comment type="caution">
    <text evidence="6">The sequence shown here is derived from an EMBL/GenBank/DDBJ whole genome shotgun (WGS) entry which is preliminary data.</text>
</comment>
<dbReference type="InterPro" id="IPR029063">
    <property type="entry name" value="SAM-dependent_MTases_sf"/>
</dbReference>
<gene>
    <name evidence="6" type="ORF">CDD82_4305</name>
</gene>
<evidence type="ECO:0000256" key="3">
    <source>
        <dbReference type="ARBA" id="ARBA00022691"/>
    </source>
</evidence>
<dbReference type="InterPro" id="IPR001077">
    <property type="entry name" value="COMT_C"/>
</dbReference>
<protein>
    <submittedName>
        <fullName evidence="6">Uncharacterized protein</fullName>
    </submittedName>
</protein>
<evidence type="ECO:0000259" key="4">
    <source>
        <dbReference type="Pfam" id="PF00891"/>
    </source>
</evidence>
<feature type="domain" description="O-methyltransferase dimerisation" evidence="5">
    <location>
        <begin position="80"/>
        <end position="151"/>
    </location>
</feature>
<evidence type="ECO:0000313" key="6">
    <source>
        <dbReference type="EMBL" id="PHH75739.1"/>
    </source>
</evidence>
<dbReference type="Gene3D" id="3.40.50.150">
    <property type="entry name" value="Vaccinia Virus protein VP39"/>
    <property type="match status" value="1"/>
</dbReference>
<keyword evidence="2" id="KW-0808">Transferase</keyword>
<proteinExistence type="predicted"/>
<dbReference type="Gene3D" id="1.10.10.10">
    <property type="entry name" value="Winged helix-like DNA-binding domain superfamily/Winged helix DNA-binding domain"/>
    <property type="match status" value="1"/>
</dbReference>
<dbReference type="EMBL" id="NJEU01000355">
    <property type="protein sequence ID" value="PHH75739.1"/>
    <property type="molecule type" value="Genomic_DNA"/>
</dbReference>
<dbReference type="Proteomes" id="UP000224854">
    <property type="component" value="Unassembled WGS sequence"/>
</dbReference>
<evidence type="ECO:0000259" key="5">
    <source>
        <dbReference type="Pfam" id="PF08100"/>
    </source>
</evidence>
<keyword evidence="1" id="KW-0489">Methyltransferase</keyword>
<dbReference type="InterPro" id="IPR012967">
    <property type="entry name" value="COMT_dimerisation"/>
</dbReference>
<reference evidence="6 7" key="1">
    <citation type="submission" date="2017-06" db="EMBL/GenBank/DDBJ databases">
        <title>Ant-infecting Ophiocordyceps genomes reveal a high diversity of potential behavioral manipulation genes and a possible major role for enterotoxins.</title>
        <authorList>
            <person name="De Bekker C."/>
            <person name="Evans H.C."/>
            <person name="Brachmann A."/>
            <person name="Hughes D.P."/>
        </authorList>
    </citation>
    <scope>NUCLEOTIDE SEQUENCE [LARGE SCALE GENOMIC DNA]</scope>
    <source>
        <strain evidence="6 7">1348a</strain>
    </source>
</reference>
<dbReference type="GO" id="GO:0046983">
    <property type="term" value="F:protein dimerization activity"/>
    <property type="evidence" value="ECO:0007669"/>
    <property type="project" value="InterPro"/>
</dbReference>
<dbReference type="PANTHER" id="PTHR43712:SF12">
    <property type="entry name" value="STERIGMATOCYSTIN 8-O-METHYLTRANSFERASE"/>
    <property type="match status" value="1"/>
</dbReference>
<dbReference type="InterPro" id="IPR036388">
    <property type="entry name" value="WH-like_DNA-bd_sf"/>
</dbReference>
<name>A0A2C5XKV0_9HYPO</name>
<keyword evidence="3" id="KW-0949">S-adenosyl-L-methionine</keyword>
<evidence type="ECO:0000256" key="1">
    <source>
        <dbReference type="ARBA" id="ARBA00022603"/>
    </source>
</evidence>
<dbReference type="Pfam" id="PF08100">
    <property type="entry name" value="Dimerisation"/>
    <property type="match status" value="1"/>
</dbReference>
<dbReference type="SUPFAM" id="SSF53335">
    <property type="entry name" value="S-adenosyl-L-methionine-dependent methyltransferases"/>
    <property type="match status" value="1"/>
</dbReference>
<dbReference type="Pfam" id="PF00891">
    <property type="entry name" value="Methyltransf_2"/>
    <property type="match status" value="1"/>
</dbReference>
<dbReference type="GO" id="GO:0032259">
    <property type="term" value="P:methylation"/>
    <property type="evidence" value="ECO:0007669"/>
    <property type="project" value="UniProtKB-KW"/>
</dbReference>
<dbReference type="PROSITE" id="PS51683">
    <property type="entry name" value="SAM_OMT_II"/>
    <property type="match status" value="1"/>
</dbReference>
<dbReference type="SUPFAM" id="SSF46785">
    <property type="entry name" value="Winged helix' DNA-binding domain"/>
    <property type="match status" value="1"/>
</dbReference>
<dbReference type="InterPro" id="IPR016461">
    <property type="entry name" value="COMT-like"/>
</dbReference>
<dbReference type="PANTHER" id="PTHR43712">
    <property type="entry name" value="PUTATIVE (AFU_ORTHOLOGUE AFUA_4G14580)-RELATED"/>
    <property type="match status" value="1"/>
</dbReference>
<sequence length="420" mass="46935">MASKESRSRIVQLANNILTSVSKIDEFLSEKGIESPSFNEDASFDMPLEITPDQDIVIDATAELHDLLVEPLTLIHKHGGHNNSVCLEAISEFKIADLVPANGQISFDDIAKHTPMTSDMTARILRHAMTMRIFREAEPGMVAHTAASRVLRHSAANDWLGAGTKEMWPAACKMVDALQKWPKSEETNETGYALSNNGLETVYDIFARDSERALRWARGMQVFGQRPQFNLSFVTDYYDWASLGEAQVVDVGGSQGHVSLALAEKFNNLDMIVQDMEKVVENATVPEELQGRVKFMAHDFFAQQPVQGADVYYLRWILHNWSDKYCILILRALLPALKHGARVIINESLMPVPGAEAMWKEKSLRATDLNMAAAFNAKERTVAEFKALFEKSDAGFVLHRVIEPKGSALGMLEFVWEGTH</sequence>
<organism evidence="6 7">
    <name type="scientific">Ophiocordyceps australis</name>
    <dbReference type="NCBI Taxonomy" id="1399860"/>
    <lineage>
        <taxon>Eukaryota</taxon>
        <taxon>Fungi</taxon>
        <taxon>Dikarya</taxon>
        <taxon>Ascomycota</taxon>
        <taxon>Pezizomycotina</taxon>
        <taxon>Sordariomycetes</taxon>
        <taxon>Hypocreomycetidae</taxon>
        <taxon>Hypocreales</taxon>
        <taxon>Ophiocordycipitaceae</taxon>
        <taxon>Ophiocordyceps</taxon>
    </lineage>
</organism>
<dbReference type="GO" id="GO:0008171">
    <property type="term" value="F:O-methyltransferase activity"/>
    <property type="evidence" value="ECO:0007669"/>
    <property type="project" value="InterPro"/>
</dbReference>
<dbReference type="OrthoDB" id="1606438at2759"/>
<dbReference type="InterPro" id="IPR036390">
    <property type="entry name" value="WH_DNA-bd_sf"/>
</dbReference>